<dbReference type="HAMAP" id="MF_02204">
    <property type="entry name" value="Pal"/>
    <property type="match status" value="1"/>
</dbReference>
<evidence type="ECO:0000256" key="9">
    <source>
        <dbReference type="SAM" id="MobiDB-lite"/>
    </source>
</evidence>
<protein>
    <recommendedName>
        <fullName evidence="8">Peptidoglycan-associated lipoprotein</fullName>
        <shortName evidence="8">PAL</shortName>
    </recommendedName>
</protein>
<dbReference type="CDD" id="cd07185">
    <property type="entry name" value="OmpA_C-like"/>
    <property type="match status" value="1"/>
</dbReference>
<dbReference type="EMBL" id="BMXR01000008">
    <property type="protein sequence ID" value="GGX62246.1"/>
    <property type="molecule type" value="Genomic_DNA"/>
</dbReference>
<dbReference type="NCBIfam" id="TIGR02802">
    <property type="entry name" value="Pal_lipo"/>
    <property type="match status" value="1"/>
</dbReference>
<reference evidence="12" key="1">
    <citation type="journal article" date="2014" name="Int. J. Syst. Evol. Microbiol.">
        <title>Complete genome sequence of Corynebacterium casei LMG S-19264T (=DSM 44701T), isolated from a smear-ripened cheese.</title>
        <authorList>
            <consortium name="US DOE Joint Genome Institute (JGI-PGF)"/>
            <person name="Walter F."/>
            <person name="Albersmeier A."/>
            <person name="Kalinowski J."/>
            <person name="Ruckert C."/>
        </authorList>
    </citation>
    <scope>NUCLEOTIDE SEQUENCE</scope>
    <source>
        <strain evidence="12">KCTC 22169</strain>
    </source>
</reference>
<dbReference type="GO" id="GO:0009279">
    <property type="term" value="C:cell outer membrane"/>
    <property type="evidence" value="ECO:0007669"/>
    <property type="project" value="UniProtKB-SubCell"/>
</dbReference>
<proteinExistence type="inferred from homology"/>
<feature type="region of interest" description="Disordered" evidence="9">
    <location>
        <begin position="25"/>
        <end position="47"/>
    </location>
</feature>
<dbReference type="Gene3D" id="3.30.1330.60">
    <property type="entry name" value="OmpA-like domain"/>
    <property type="match status" value="1"/>
</dbReference>
<dbReference type="InterPro" id="IPR006690">
    <property type="entry name" value="OMPA-like_CS"/>
</dbReference>
<evidence type="ECO:0000259" key="11">
    <source>
        <dbReference type="PROSITE" id="PS51123"/>
    </source>
</evidence>
<keyword evidence="4 8" id="KW-0564">Palmitate</keyword>
<dbReference type="PANTHER" id="PTHR30329:SF21">
    <property type="entry name" value="LIPOPROTEIN YIAD-RELATED"/>
    <property type="match status" value="1"/>
</dbReference>
<reference evidence="12" key="2">
    <citation type="submission" date="2020-09" db="EMBL/GenBank/DDBJ databases">
        <authorList>
            <person name="Sun Q."/>
            <person name="Kim S."/>
        </authorList>
    </citation>
    <scope>NUCLEOTIDE SEQUENCE</scope>
    <source>
        <strain evidence="12">KCTC 22169</strain>
    </source>
</reference>
<dbReference type="InterPro" id="IPR006665">
    <property type="entry name" value="OmpA-like"/>
</dbReference>
<keyword evidence="13" id="KW-1185">Reference proteome</keyword>
<gene>
    <name evidence="8 12" type="primary">pal</name>
    <name evidence="12" type="ORF">GCM10007392_32650</name>
</gene>
<accession>A0A918KG00</accession>
<dbReference type="SUPFAM" id="SSF103088">
    <property type="entry name" value="OmpA-like"/>
    <property type="match status" value="1"/>
</dbReference>
<dbReference type="PROSITE" id="PS51123">
    <property type="entry name" value="OMPA_2"/>
    <property type="match status" value="1"/>
</dbReference>
<evidence type="ECO:0000256" key="6">
    <source>
        <dbReference type="ARBA" id="ARBA00023288"/>
    </source>
</evidence>
<evidence type="ECO:0000256" key="4">
    <source>
        <dbReference type="ARBA" id="ARBA00023139"/>
    </source>
</evidence>
<evidence type="ECO:0000313" key="12">
    <source>
        <dbReference type="EMBL" id="GGX62246.1"/>
    </source>
</evidence>
<comment type="function">
    <text evidence="8">Part of the Tol-Pal system, which plays a role in outer membrane invagination during cell division and is important for maintaining outer membrane integrity.</text>
</comment>
<comment type="subunit">
    <text evidence="8">The Tol-Pal system is composed of five core proteins: the inner membrane proteins TolA, TolQ and TolR, the periplasmic protein TolB and the outer membrane protein Pal. They form a network linking the inner and outer membranes and the peptidoglycan layer.</text>
</comment>
<keyword evidence="2 8" id="KW-0732">Signal</keyword>
<comment type="caution">
    <text evidence="12">The sequence shown here is derived from an EMBL/GenBank/DDBJ whole genome shotgun (WGS) entry which is preliminary data.</text>
</comment>
<evidence type="ECO:0000256" key="10">
    <source>
        <dbReference type="SAM" id="SignalP"/>
    </source>
</evidence>
<dbReference type="GO" id="GO:0051301">
    <property type="term" value="P:cell division"/>
    <property type="evidence" value="ECO:0007669"/>
    <property type="project" value="UniProtKB-UniRule"/>
</dbReference>
<evidence type="ECO:0000256" key="8">
    <source>
        <dbReference type="HAMAP-Rule" id="MF_02204"/>
    </source>
</evidence>
<dbReference type="PRINTS" id="PR01021">
    <property type="entry name" value="OMPADOMAIN"/>
</dbReference>
<dbReference type="InterPro" id="IPR036737">
    <property type="entry name" value="OmpA-like_sf"/>
</dbReference>
<keyword evidence="1 8" id="KW-0132">Cell division</keyword>
<dbReference type="Proteomes" id="UP000626148">
    <property type="component" value="Unassembled WGS sequence"/>
</dbReference>
<dbReference type="PANTHER" id="PTHR30329">
    <property type="entry name" value="STATOR ELEMENT OF FLAGELLAR MOTOR COMPLEX"/>
    <property type="match status" value="1"/>
</dbReference>
<dbReference type="RefSeq" id="WP_189610615.1">
    <property type="nucleotide sequence ID" value="NZ_BMXR01000008.1"/>
</dbReference>
<feature type="signal peptide" evidence="10">
    <location>
        <begin position="1"/>
        <end position="24"/>
    </location>
</feature>
<evidence type="ECO:0000256" key="2">
    <source>
        <dbReference type="ARBA" id="ARBA00022729"/>
    </source>
</evidence>
<dbReference type="InterPro" id="IPR050330">
    <property type="entry name" value="Bact_OuterMem_StrucFunc"/>
</dbReference>
<feature type="domain" description="OmpA-like" evidence="11">
    <location>
        <begin position="74"/>
        <end position="188"/>
    </location>
</feature>
<evidence type="ECO:0000256" key="1">
    <source>
        <dbReference type="ARBA" id="ARBA00022618"/>
    </source>
</evidence>
<dbReference type="InterPro" id="IPR039001">
    <property type="entry name" value="Pal"/>
</dbReference>
<name>A0A918KG00_9GAMM</name>
<keyword evidence="5 8" id="KW-0998">Cell outer membrane</keyword>
<comment type="similarity">
    <text evidence="8">Belongs to the Pal lipoprotein family.</text>
</comment>
<feature type="chain" id="PRO_5037679896" description="Peptidoglycan-associated lipoprotein" evidence="10">
    <location>
        <begin position="25"/>
        <end position="188"/>
    </location>
</feature>
<evidence type="ECO:0000256" key="7">
    <source>
        <dbReference type="ARBA" id="ARBA00023306"/>
    </source>
</evidence>
<keyword evidence="6 8" id="KW-0449">Lipoprotein</keyword>
<evidence type="ECO:0000256" key="5">
    <source>
        <dbReference type="ARBA" id="ARBA00023237"/>
    </source>
</evidence>
<dbReference type="AlphaFoldDB" id="A0A918KG00"/>
<dbReference type="InterPro" id="IPR006664">
    <property type="entry name" value="OMP_bac"/>
</dbReference>
<evidence type="ECO:0000313" key="13">
    <source>
        <dbReference type="Proteomes" id="UP000626148"/>
    </source>
</evidence>
<dbReference type="PROSITE" id="PS01068">
    <property type="entry name" value="OMPA_1"/>
    <property type="match status" value="1"/>
</dbReference>
<dbReference type="InterPro" id="IPR014169">
    <property type="entry name" value="Pal_lipo_C"/>
</dbReference>
<comment type="subcellular location">
    <subcellularLocation>
        <location evidence="8">Cell outer membrane</location>
        <topology evidence="8">Lipid-anchor</topology>
    </subcellularLocation>
</comment>
<sequence length="188" mass="20757">MAKSKLIQAVAITFAVFLAGCASQDTEETSGAETTETGTEAEDEGLGDLTLEVEQQEPVMEEEPMEEMEQDVTGEFEALLDQTLIYFDFDKSNVRTEFRTVLNAHAMNLVANPNMSVVLEGHADERGTREYNLALGERRAKSVADYLMLKGVSAGQIDTVSYGEEKPLALGSTEADYAENRRVEIKYQ</sequence>
<dbReference type="Pfam" id="PF00691">
    <property type="entry name" value="OmpA"/>
    <property type="match status" value="1"/>
</dbReference>
<organism evidence="12 13">
    <name type="scientific">Saccharospirillum salsuginis</name>
    <dbReference type="NCBI Taxonomy" id="418750"/>
    <lineage>
        <taxon>Bacteria</taxon>
        <taxon>Pseudomonadati</taxon>
        <taxon>Pseudomonadota</taxon>
        <taxon>Gammaproteobacteria</taxon>
        <taxon>Oceanospirillales</taxon>
        <taxon>Saccharospirillaceae</taxon>
        <taxon>Saccharospirillum</taxon>
    </lineage>
</organism>
<keyword evidence="7 8" id="KW-0131">Cell cycle</keyword>
<evidence type="ECO:0000256" key="3">
    <source>
        <dbReference type="ARBA" id="ARBA00023136"/>
    </source>
</evidence>
<keyword evidence="3 8" id="KW-0472">Membrane</keyword>
<dbReference type="PROSITE" id="PS51257">
    <property type="entry name" value="PROKAR_LIPOPROTEIN"/>
    <property type="match status" value="1"/>
</dbReference>